<dbReference type="AlphaFoldDB" id="A0A7J9KEJ5"/>
<dbReference type="Proteomes" id="UP000593575">
    <property type="component" value="Unassembled WGS sequence"/>
</dbReference>
<protein>
    <submittedName>
        <fullName evidence="2">Uncharacterized protein</fullName>
    </submittedName>
</protein>
<sequence>FSTVTVGIRARNQRRRGDDERRRQAECPDGHSWEVEKNRRSRNILSALESHMVHLEEFMGEVKETLEDDDAKVNIIVQYFIDFALLWWRHRSTNEKRSQAAIEIWKEFQNEFKEFSELMLQITNLSEETFFFFIDVFKSWVKQKLERRGVQKLLKVMIVAEYLIELVSRKDNDNEKPQNGKRKPDKPWEKKGSLKCSICEGSHMVKDCSKRSLFSAIKEDDEPEKAPMRLSSIMRGVEAKRDCPKRFKLSATTKEIEAEPIDGKVLELGSLILKSAKAKRDRKPSELFISKKIVGKLDLSVSESTKKIKMINVLLVPFADCMCILDIQQQCVVLKSRDMRGGTKDKIMMQTGQMKRVNATSEVHHKYFDSVLHFNLPLVWQRRRCIFRVLKRVGQDAYKPELIARLKVNPMFKVVVPKPICAN</sequence>
<comment type="caution">
    <text evidence="2">The sequence shown here is derived from an EMBL/GenBank/DDBJ whole genome shotgun (WGS) entry which is preliminary data.</text>
</comment>
<keyword evidence="3" id="KW-1185">Reference proteome</keyword>
<accession>A0A7J9KEJ5</accession>
<gene>
    <name evidence="2" type="ORF">Goarm_023301</name>
</gene>
<name>A0A7J9KEJ5_9ROSI</name>
<feature type="non-terminal residue" evidence="2">
    <location>
        <position position="423"/>
    </location>
</feature>
<reference evidence="2 3" key="1">
    <citation type="journal article" date="2019" name="Genome Biol. Evol.">
        <title>Insights into the evolution of the New World diploid cottons (Gossypium, subgenus Houzingenia) based on genome sequencing.</title>
        <authorList>
            <person name="Grover C.E."/>
            <person name="Arick M.A. 2nd"/>
            <person name="Thrash A."/>
            <person name="Conover J.L."/>
            <person name="Sanders W.S."/>
            <person name="Peterson D.G."/>
            <person name="Frelichowski J.E."/>
            <person name="Scheffler J.A."/>
            <person name="Scheffler B.E."/>
            <person name="Wendel J.F."/>
        </authorList>
    </citation>
    <scope>NUCLEOTIDE SEQUENCE [LARGE SCALE GENOMIC DNA]</scope>
    <source>
        <strain evidence="2">6</strain>
        <tissue evidence="2">Leaf</tissue>
    </source>
</reference>
<evidence type="ECO:0000313" key="3">
    <source>
        <dbReference type="Proteomes" id="UP000593575"/>
    </source>
</evidence>
<proteinExistence type="predicted"/>
<evidence type="ECO:0000256" key="1">
    <source>
        <dbReference type="SAM" id="MobiDB-lite"/>
    </source>
</evidence>
<feature type="region of interest" description="Disordered" evidence="1">
    <location>
        <begin position="173"/>
        <end position="192"/>
    </location>
</feature>
<evidence type="ECO:0000313" key="2">
    <source>
        <dbReference type="EMBL" id="MBA0844894.1"/>
    </source>
</evidence>
<organism evidence="2 3">
    <name type="scientific">Gossypium armourianum</name>
    <dbReference type="NCBI Taxonomy" id="34283"/>
    <lineage>
        <taxon>Eukaryota</taxon>
        <taxon>Viridiplantae</taxon>
        <taxon>Streptophyta</taxon>
        <taxon>Embryophyta</taxon>
        <taxon>Tracheophyta</taxon>
        <taxon>Spermatophyta</taxon>
        <taxon>Magnoliopsida</taxon>
        <taxon>eudicotyledons</taxon>
        <taxon>Gunneridae</taxon>
        <taxon>Pentapetalae</taxon>
        <taxon>rosids</taxon>
        <taxon>malvids</taxon>
        <taxon>Malvales</taxon>
        <taxon>Malvaceae</taxon>
        <taxon>Malvoideae</taxon>
        <taxon>Gossypium</taxon>
    </lineage>
</organism>
<dbReference type="EMBL" id="JABFAE010411105">
    <property type="protein sequence ID" value="MBA0844894.1"/>
    <property type="molecule type" value="Genomic_DNA"/>
</dbReference>